<comment type="similarity">
    <text evidence="1 8">Belongs to the SOS response-associated peptidase family.</text>
</comment>
<protein>
    <recommendedName>
        <fullName evidence="8">Abasic site processing protein</fullName>
        <ecNumber evidence="8">3.4.-.-</ecNumber>
    </recommendedName>
</protein>
<dbReference type="OrthoDB" id="9782620at2"/>
<keyword evidence="5" id="KW-0190">Covalent protein-DNA linkage</keyword>
<keyword evidence="10" id="KW-1185">Reference proteome</keyword>
<organism evidence="9 10">
    <name type="scientific">Cryobacterium algoritolerans</name>
    <dbReference type="NCBI Taxonomy" id="1259184"/>
    <lineage>
        <taxon>Bacteria</taxon>
        <taxon>Bacillati</taxon>
        <taxon>Actinomycetota</taxon>
        <taxon>Actinomycetes</taxon>
        <taxon>Micrococcales</taxon>
        <taxon>Microbacteriaceae</taxon>
        <taxon>Cryobacterium</taxon>
    </lineage>
</organism>
<evidence type="ECO:0000256" key="3">
    <source>
        <dbReference type="ARBA" id="ARBA00022763"/>
    </source>
</evidence>
<evidence type="ECO:0000256" key="8">
    <source>
        <dbReference type="RuleBase" id="RU364100"/>
    </source>
</evidence>
<keyword evidence="2 8" id="KW-0645">Protease</keyword>
<proteinExistence type="inferred from homology"/>
<dbReference type="GO" id="GO:0006508">
    <property type="term" value="P:proteolysis"/>
    <property type="evidence" value="ECO:0007669"/>
    <property type="project" value="UniProtKB-KW"/>
</dbReference>
<dbReference type="Pfam" id="PF02586">
    <property type="entry name" value="SRAP"/>
    <property type="match status" value="1"/>
</dbReference>
<evidence type="ECO:0000256" key="1">
    <source>
        <dbReference type="ARBA" id="ARBA00008136"/>
    </source>
</evidence>
<reference evidence="9 10" key="1">
    <citation type="submission" date="2019-03" db="EMBL/GenBank/DDBJ databases">
        <title>Genomics of glacier-inhabiting Cryobacterium strains.</title>
        <authorList>
            <person name="Liu Q."/>
            <person name="Xin Y.-H."/>
        </authorList>
    </citation>
    <scope>NUCLEOTIDE SEQUENCE [LARGE SCALE GENOMIC DNA]</scope>
    <source>
        <strain evidence="9 10">MDT1-3</strain>
    </source>
</reference>
<evidence type="ECO:0000313" key="10">
    <source>
        <dbReference type="Proteomes" id="UP000298412"/>
    </source>
</evidence>
<dbReference type="EC" id="3.4.-.-" evidence="8"/>
<dbReference type="GO" id="GO:0016829">
    <property type="term" value="F:lyase activity"/>
    <property type="evidence" value="ECO:0007669"/>
    <property type="project" value="UniProtKB-KW"/>
</dbReference>
<evidence type="ECO:0000256" key="5">
    <source>
        <dbReference type="ARBA" id="ARBA00023124"/>
    </source>
</evidence>
<accession>A0A4R8WUV0</accession>
<sequence length="252" mass="28174">MCGRFVVPSTTDELLSVFDATGDNAADWKPSYSVAPTDPAPVVREWIHDETVQRDLDLASWGLKPGWAKQGGPAPINARLESVASNGMFRSAFASQRCLVPMAGYYEWQQMDDGKQPYFLHSDSDLLAAAGLYAARQEGDVWKITFTIITRAARDTSGEIHDRMPVFLTLDVWEQWLRPEKITDKEEVLSMLDRSSIAIAKTMTAYPVARTVNNVRTLDSEDQRLIEPIRINSQYRVGSSIKVTAEKNLSTS</sequence>
<evidence type="ECO:0000256" key="7">
    <source>
        <dbReference type="ARBA" id="ARBA00023239"/>
    </source>
</evidence>
<keyword evidence="4 8" id="KW-0378">Hydrolase</keyword>
<keyword evidence="7" id="KW-0456">Lyase</keyword>
<dbReference type="SUPFAM" id="SSF143081">
    <property type="entry name" value="BB1717-like"/>
    <property type="match status" value="1"/>
</dbReference>
<dbReference type="RefSeq" id="WP_134566186.1">
    <property type="nucleotide sequence ID" value="NZ_SOFP01000031.1"/>
</dbReference>
<evidence type="ECO:0000256" key="4">
    <source>
        <dbReference type="ARBA" id="ARBA00022801"/>
    </source>
</evidence>
<dbReference type="GO" id="GO:0106300">
    <property type="term" value="P:protein-DNA covalent cross-linking repair"/>
    <property type="evidence" value="ECO:0007669"/>
    <property type="project" value="InterPro"/>
</dbReference>
<dbReference type="GO" id="GO:0003697">
    <property type="term" value="F:single-stranded DNA binding"/>
    <property type="evidence" value="ECO:0007669"/>
    <property type="project" value="InterPro"/>
</dbReference>
<keyword evidence="6" id="KW-0238">DNA-binding</keyword>
<dbReference type="AlphaFoldDB" id="A0A4R8WUV0"/>
<dbReference type="PANTHER" id="PTHR13604:SF0">
    <property type="entry name" value="ABASIC SITE PROCESSING PROTEIN HMCES"/>
    <property type="match status" value="1"/>
</dbReference>
<dbReference type="InterPro" id="IPR036590">
    <property type="entry name" value="SRAP-like"/>
</dbReference>
<evidence type="ECO:0000313" key="9">
    <source>
        <dbReference type="EMBL" id="TFC17454.1"/>
    </source>
</evidence>
<dbReference type="Proteomes" id="UP000298412">
    <property type="component" value="Unassembled WGS sequence"/>
</dbReference>
<keyword evidence="3" id="KW-0227">DNA damage</keyword>
<dbReference type="Gene3D" id="3.90.1680.10">
    <property type="entry name" value="SOS response associated peptidase-like"/>
    <property type="match status" value="1"/>
</dbReference>
<comment type="caution">
    <text evidence="9">The sequence shown here is derived from an EMBL/GenBank/DDBJ whole genome shotgun (WGS) entry which is preliminary data.</text>
</comment>
<evidence type="ECO:0000256" key="2">
    <source>
        <dbReference type="ARBA" id="ARBA00022670"/>
    </source>
</evidence>
<evidence type="ECO:0000256" key="6">
    <source>
        <dbReference type="ARBA" id="ARBA00023125"/>
    </source>
</evidence>
<gene>
    <name evidence="9" type="ORF">E3O19_06110</name>
</gene>
<dbReference type="InterPro" id="IPR003738">
    <property type="entry name" value="SRAP"/>
</dbReference>
<dbReference type="PANTHER" id="PTHR13604">
    <property type="entry name" value="DC12-RELATED"/>
    <property type="match status" value="1"/>
</dbReference>
<name>A0A4R8WUV0_9MICO</name>
<dbReference type="EMBL" id="SOFP01000031">
    <property type="protein sequence ID" value="TFC17454.1"/>
    <property type="molecule type" value="Genomic_DNA"/>
</dbReference>
<dbReference type="GO" id="GO:0008233">
    <property type="term" value="F:peptidase activity"/>
    <property type="evidence" value="ECO:0007669"/>
    <property type="project" value="UniProtKB-KW"/>
</dbReference>